<dbReference type="EMBL" id="BLXT01004185">
    <property type="protein sequence ID" value="GFO10470.1"/>
    <property type="molecule type" value="Genomic_DNA"/>
</dbReference>
<keyword evidence="2" id="KW-1185">Reference proteome</keyword>
<dbReference type="Proteomes" id="UP000735302">
    <property type="component" value="Unassembled WGS sequence"/>
</dbReference>
<evidence type="ECO:0000313" key="2">
    <source>
        <dbReference type="Proteomes" id="UP000735302"/>
    </source>
</evidence>
<reference evidence="1 2" key="1">
    <citation type="journal article" date="2021" name="Elife">
        <title>Chloroplast acquisition without the gene transfer in kleptoplastic sea slugs, Plakobranchus ocellatus.</title>
        <authorList>
            <person name="Maeda T."/>
            <person name="Takahashi S."/>
            <person name="Yoshida T."/>
            <person name="Shimamura S."/>
            <person name="Takaki Y."/>
            <person name="Nagai Y."/>
            <person name="Toyoda A."/>
            <person name="Suzuki Y."/>
            <person name="Arimoto A."/>
            <person name="Ishii H."/>
            <person name="Satoh N."/>
            <person name="Nishiyama T."/>
            <person name="Hasebe M."/>
            <person name="Maruyama T."/>
            <person name="Minagawa J."/>
            <person name="Obokata J."/>
            <person name="Shigenobu S."/>
        </authorList>
    </citation>
    <scope>NUCLEOTIDE SEQUENCE [LARGE SCALE GENOMIC DNA]</scope>
</reference>
<gene>
    <name evidence="1" type="ORF">PoB_003697500</name>
</gene>
<organism evidence="1 2">
    <name type="scientific">Plakobranchus ocellatus</name>
    <dbReference type="NCBI Taxonomy" id="259542"/>
    <lineage>
        <taxon>Eukaryota</taxon>
        <taxon>Metazoa</taxon>
        <taxon>Spiralia</taxon>
        <taxon>Lophotrochozoa</taxon>
        <taxon>Mollusca</taxon>
        <taxon>Gastropoda</taxon>
        <taxon>Heterobranchia</taxon>
        <taxon>Euthyneura</taxon>
        <taxon>Panpulmonata</taxon>
        <taxon>Sacoglossa</taxon>
        <taxon>Placobranchoidea</taxon>
        <taxon>Plakobranchidae</taxon>
        <taxon>Plakobranchus</taxon>
    </lineage>
</organism>
<protein>
    <submittedName>
        <fullName evidence="1">Uncharacterized protein</fullName>
    </submittedName>
</protein>
<sequence>MDSHYISRRVNFDRRVRFRVRVKVRLSVSVTVRVRVRVLEKRMLKAITVDFVCVFRCFSWEAIWRSRLPGFYSPHSLPYFCCSAWGTMLMRDLPQPFLY</sequence>
<name>A0AAV4AU81_9GAST</name>
<feature type="non-terminal residue" evidence="1">
    <location>
        <position position="99"/>
    </location>
</feature>
<proteinExistence type="predicted"/>
<evidence type="ECO:0000313" key="1">
    <source>
        <dbReference type="EMBL" id="GFO10470.1"/>
    </source>
</evidence>
<comment type="caution">
    <text evidence="1">The sequence shown here is derived from an EMBL/GenBank/DDBJ whole genome shotgun (WGS) entry which is preliminary data.</text>
</comment>
<dbReference type="AlphaFoldDB" id="A0AAV4AU81"/>
<accession>A0AAV4AU81</accession>